<dbReference type="EMBL" id="CP162511">
    <property type="protein sequence ID" value="XDI06212.1"/>
    <property type="molecule type" value="Genomic_DNA"/>
</dbReference>
<dbReference type="Pfam" id="PF07702">
    <property type="entry name" value="UTRA"/>
    <property type="match status" value="1"/>
</dbReference>
<dbReference type="AlphaFoldDB" id="A0AB39BJR3"/>
<keyword evidence="3" id="KW-0804">Transcription</keyword>
<dbReference type="InterPro" id="IPR000524">
    <property type="entry name" value="Tscrpt_reg_HTH_GntR"/>
</dbReference>
<dbReference type="Gene3D" id="1.10.10.10">
    <property type="entry name" value="Winged helix-like DNA-binding domain superfamily/Winged helix DNA-binding domain"/>
    <property type="match status" value="1"/>
</dbReference>
<feature type="domain" description="HTH gntR-type" evidence="4">
    <location>
        <begin position="12"/>
        <end position="80"/>
    </location>
</feature>
<keyword evidence="2" id="KW-0238">DNA-binding</keyword>
<keyword evidence="1" id="KW-0805">Transcription regulation</keyword>
<gene>
    <name evidence="5" type="ORF">ABFY20_03700</name>
</gene>
<evidence type="ECO:0000313" key="5">
    <source>
        <dbReference type="EMBL" id="XDI06212.1"/>
    </source>
</evidence>
<dbReference type="RefSeq" id="WP_368498601.1">
    <property type="nucleotide sequence ID" value="NZ_CP162511.1"/>
</dbReference>
<dbReference type="CDD" id="cd07377">
    <property type="entry name" value="WHTH_GntR"/>
    <property type="match status" value="1"/>
</dbReference>
<dbReference type="InterPro" id="IPR028978">
    <property type="entry name" value="Chorismate_lyase_/UTRA_dom_sf"/>
</dbReference>
<reference evidence="5" key="1">
    <citation type="submission" date="2024-05" db="EMBL/GenBank/DDBJ databases">
        <title>Herbiconiux sp. A18JL235.</title>
        <authorList>
            <person name="Zhang G."/>
        </authorList>
    </citation>
    <scope>NUCLEOTIDE SEQUENCE</scope>
    <source>
        <strain evidence="5">A18JL235</strain>
    </source>
</reference>
<dbReference type="InterPro" id="IPR036388">
    <property type="entry name" value="WH-like_DNA-bd_sf"/>
</dbReference>
<evidence type="ECO:0000259" key="4">
    <source>
        <dbReference type="PROSITE" id="PS50949"/>
    </source>
</evidence>
<dbReference type="PANTHER" id="PTHR44846:SF17">
    <property type="entry name" value="GNTR-FAMILY TRANSCRIPTIONAL REGULATOR"/>
    <property type="match status" value="1"/>
</dbReference>
<name>A0AB39BJR3_9MICO</name>
<dbReference type="PROSITE" id="PS50949">
    <property type="entry name" value="HTH_GNTR"/>
    <property type="match status" value="1"/>
</dbReference>
<dbReference type="InterPro" id="IPR011663">
    <property type="entry name" value="UTRA"/>
</dbReference>
<dbReference type="SMART" id="SM00345">
    <property type="entry name" value="HTH_GNTR"/>
    <property type="match status" value="1"/>
</dbReference>
<proteinExistence type="predicted"/>
<evidence type="ECO:0000256" key="2">
    <source>
        <dbReference type="ARBA" id="ARBA00023125"/>
    </source>
</evidence>
<dbReference type="InterPro" id="IPR050679">
    <property type="entry name" value="Bact_HTH_transcr_reg"/>
</dbReference>
<dbReference type="Gene3D" id="3.40.1410.10">
    <property type="entry name" value="Chorismate lyase-like"/>
    <property type="match status" value="1"/>
</dbReference>
<organism evidence="5">
    <name type="scientific">Herbiconiux sp. A18JL235</name>
    <dbReference type="NCBI Taxonomy" id="3152363"/>
    <lineage>
        <taxon>Bacteria</taxon>
        <taxon>Bacillati</taxon>
        <taxon>Actinomycetota</taxon>
        <taxon>Actinomycetes</taxon>
        <taxon>Micrococcales</taxon>
        <taxon>Microbacteriaceae</taxon>
        <taxon>Herbiconiux</taxon>
    </lineage>
</organism>
<dbReference type="Pfam" id="PF00392">
    <property type="entry name" value="GntR"/>
    <property type="match status" value="1"/>
</dbReference>
<dbReference type="GO" id="GO:0045892">
    <property type="term" value="P:negative regulation of DNA-templated transcription"/>
    <property type="evidence" value="ECO:0007669"/>
    <property type="project" value="TreeGrafter"/>
</dbReference>
<dbReference type="SMART" id="SM00866">
    <property type="entry name" value="UTRA"/>
    <property type="match status" value="1"/>
</dbReference>
<dbReference type="PANTHER" id="PTHR44846">
    <property type="entry name" value="MANNOSYL-D-GLYCERATE TRANSPORT/METABOLISM SYSTEM REPRESSOR MNGR-RELATED"/>
    <property type="match status" value="1"/>
</dbReference>
<dbReference type="SUPFAM" id="SSF64288">
    <property type="entry name" value="Chorismate lyase-like"/>
    <property type="match status" value="1"/>
</dbReference>
<accession>A0AB39BJR3</accession>
<dbReference type="GO" id="GO:0003700">
    <property type="term" value="F:DNA-binding transcription factor activity"/>
    <property type="evidence" value="ECO:0007669"/>
    <property type="project" value="InterPro"/>
</dbReference>
<dbReference type="InterPro" id="IPR036390">
    <property type="entry name" value="WH_DNA-bd_sf"/>
</dbReference>
<sequence>MNAAKNVEAKRAPLAHKLKDDLLELIADEELTPGDQLPTEPELAERFGASRSTVREALKLLEQDGLVNAIQGRGRFLSALGAMSIERPVTIYESITEMLEGLGYAVTNVVLSVSEDVADEHIAEQLGLQPGAPVIRLVRLRLGNDEPMVFSINVIRRDSLPGPLAYRDWGISITSALEGHGHSIGSSIARISAANLPAEYAAKHDLERYDPWLLVEETCLTREGKRVLYALDYHRSSEIAFNVIRRR</sequence>
<dbReference type="GO" id="GO:0003677">
    <property type="term" value="F:DNA binding"/>
    <property type="evidence" value="ECO:0007669"/>
    <property type="project" value="UniProtKB-KW"/>
</dbReference>
<evidence type="ECO:0000256" key="1">
    <source>
        <dbReference type="ARBA" id="ARBA00023015"/>
    </source>
</evidence>
<evidence type="ECO:0000256" key="3">
    <source>
        <dbReference type="ARBA" id="ARBA00023163"/>
    </source>
</evidence>
<protein>
    <submittedName>
        <fullName evidence="5">GntR family transcriptional regulator</fullName>
    </submittedName>
</protein>
<dbReference type="PRINTS" id="PR00035">
    <property type="entry name" value="HTHGNTR"/>
</dbReference>
<dbReference type="SUPFAM" id="SSF46785">
    <property type="entry name" value="Winged helix' DNA-binding domain"/>
    <property type="match status" value="1"/>
</dbReference>